<evidence type="ECO:0000313" key="8">
    <source>
        <dbReference type="Proteomes" id="UP000094379"/>
    </source>
</evidence>
<dbReference type="EMBL" id="MCRI01000001">
    <property type="protein sequence ID" value="ODN68307.1"/>
    <property type="molecule type" value="Genomic_DNA"/>
</dbReference>
<accession>A0A1E3GW77</accession>
<keyword evidence="8" id="KW-1185">Reference proteome</keyword>
<dbReference type="GO" id="GO:0044341">
    <property type="term" value="P:sodium-dependent phosphate transport"/>
    <property type="evidence" value="ECO:0007669"/>
    <property type="project" value="InterPro"/>
</dbReference>
<keyword evidence="2" id="KW-1003">Cell membrane</keyword>
<dbReference type="GO" id="GO:0005886">
    <property type="term" value="C:plasma membrane"/>
    <property type="evidence" value="ECO:0007669"/>
    <property type="project" value="UniProtKB-SubCell"/>
</dbReference>
<dbReference type="GO" id="GO:0005436">
    <property type="term" value="F:sodium:phosphate symporter activity"/>
    <property type="evidence" value="ECO:0007669"/>
    <property type="project" value="InterPro"/>
</dbReference>
<dbReference type="PANTHER" id="PTHR10010">
    <property type="entry name" value="SOLUTE CARRIER FAMILY 34 SODIUM PHOSPHATE , MEMBER 2-RELATED"/>
    <property type="match status" value="1"/>
</dbReference>
<proteinExistence type="predicted"/>
<dbReference type="InterPro" id="IPR003841">
    <property type="entry name" value="Na/Pi_transpt"/>
</dbReference>
<feature type="transmembrane region" description="Helical" evidence="6">
    <location>
        <begin position="288"/>
        <end position="306"/>
    </location>
</feature>
<evidence type="ECO:0000256" key="2">
    <source>
        <dbReference type="ARBA" id="ARBA00022475"/>
    </source>
</evidence>
<dbReference type="RefSeq" id="WP_069294872.1">
    <property type="nucleotide sequence ID" value="NZ_MCRI01000001.1"/>
</dbReference>
<dbReference type="PATRIC" id="fig|291169.3.peg.283"/>
<protein>
    <submittedName>
        <fullName evidence="7">Na+/Pi-cotransporter</fullName>
    </submittedName>
</protein>
<evidence type="ECO:0000256" key="6">
    <source>
        <dbReference type="SAM" id="Phobius"/>
    </source>
</evidence>
<feature type="transmembrane region" description="Helical" evidence="6">
    <location>
        <begin position="173"/>
        <end position="192"/>
    </location>
</feature>
<organism evidence="7 8">
    <name type="scientific">Methylophaga muralis</name>
    <dbReference type="NCBI Taxonomy" id="291169"/>
    <lineage>
        <taxon>Bacteria</taxon>
        <taxon>Pseudomonadati</taxon>
        <taxon>Pseudomonadota</taxon>
        <taxon>Gammaproteobacteria</taxon>
        <taxon>Thiotrichales</taxon>
        <taxon>Piscirickettsiaceae</taxon>
        <taxon>Methylophaga</taxon>
    </lineage>
</organism>
<evidence type="ECO:0000256" key="1">
    <source>
        <dbReference type="ARBA" id="ARBA00004651"/>
    </source>
</evidence>
<keyword evidence="5 6" id="KW-0472">Membrane</keyword>
<dbReference type="NCBIfam" id="NF037997">
    <property type="entry name" value="Na_Pi_symport"/>
    <property type="match status" value="1"/>
</dbReference>
<evidence type="ECO:0000256" key="3">
    <source>
        <dbReference type="ARBA" id="ARBA00022692"/>
    </source>
</evidence>
<dbReference type="STRING" id="291169.A9E74_00280"/>
<reference evidence="7 8" key="1">
    <citation type="submission" date="2016-07" db="EMBL/GenBank/DDBJ databases">
        <title>Draft Genome Sequence of Methylophaga muralis Bur 1.</title>
        <authorList>
            <person name="Vasilenko O.V."/>
            <person name="Doronina N.V."/>
            <person name="Shmareva M.N."/>
            <person name="Tarlachkov S.V."/>
            <person name="Mustakhimov I."/>
            <person name="Trotsenko Y.A."/>
        </authorList>
    </citation>
    <scope>NUCLEOTIDE SEQUENCE [LARGE SCALE GENOMIC DNA]</scope>
    <source>
        <strain evidence="7 8">Bur 1</strain>
    </source>
</reference>
<feature type="transmembrane region" description="Helical" evidence="6">
    <location>
        <begin position="49"/>
        <end position="73"/>
    </location>
</feature>
<dbReference type="PANTHER" id="PTHR10010:SF46">
    <property type="entry name" value="SODIUM-DEPENDENT PHOSPHATE TRANSPORT PROTEIN 2B"/>
    <property type="match status" value="1"/>
</dbReference>
<evidence type="ECO:0000313" key="7">
    <source>
        <dbReference type="EMBL" id="ODN68307.1"/>
    </source>
</evidence>
<keyword evidence="4 6" id="KW-1133">Transmembrane helix</keyword>
<evidence type="ECO:0000256" key="5">
    <source>
        <dbReference type="ARBA" id="ARBA00023136"/>
    </source>
</evidence>
<keyword evidence="3 6" id="KW-0812">Transmembrane</keyword>
<dbReference type="Proteomes" id="UP000094379">
    <property type="component" value="Unassembled WGS sequence"/>
</dbReference>
<feature type="transmembrane region" description="Helical" evidence="6">
    <location>
        <begin position="132"/>
        <end position="153"/>
    </location>
</feature>
<gene>
    <name evidence="7" type="ORF">A9E74_00280</name>
</gene>
<feature type="transmembrane region" description="Helical" evidence="6">
    <location>
        <begin position="245"/>
        <end position="268"/>
    </location>
</feature>
<feature type="transmembrane region" description="Helical" evidence="6">
    <location>
        <begin position="198"/>
        <end position="224"/>
    </location>
</feature>
<comment type="subcellular location">
    <subcellularLocation>
        <location evidence="1">Cell membrane</location>
        <topology evidence="1">Multi-pass membrane protein</topology>
    </subcellularLocation>
</comment>
<comment type="caution">
    <text evidence="7">The sequence shown here is derived from an EMBL/GenBank/DDBJ whole genome shotgun (WGS) entry which is preliminary data.</text>
</comment>
<evidence type="ECO:0000256" key="4">
    <source>
        <dbReference type="ARBA" id="ARBA00022989"/>
    </source>
</evidence>
<sequence length="541" mass="59162">MLNMLGSLIGGLGLFMLGMWLMTDGLKQIAGDKLNQILQSWTNTRLRGLSAGFLLTALIQHSGAVTLATIGFANAGIISLRRAMWIVFGSNVGTTVTGWLVVLVGFNLSIEKFALPLIGIGMAMRLLGSNRGYANIGLALTGFGLLFMGIAALKTTFTGADSLFDLHFSSGLLAVDIVIFAFAGLILTTLLQSSSLTLTLALTSLAGGIIGLLPAAAIVIGSNLGSTTTSIFSVIGSQPVAKRIVASHVIFNLLTAMVSLILLVPLIWLIHWFQQLIVNDVQFTTTLVLFHTVFNLLGVALIWKLADPMEKWLKTKFSAVDETIAEAKYLDKTTLKIPNLALTSIRLELIRLNQHVLKMATHCIHKNRSVSWLKEQHKFTEQNVFKIGEFSRQLYQQHINEQIAEKTADLIRVSQYCDAISSLTVGIAENRALSSQPIEAELQQQLAHFNVDCLMLLDTAALDKPNPVVSNQLNTLEKTYLSLKSLLLRRGAEGRLSIARMDKELEAISQLRRLCQQAVKATLFFETSQPDPPINNLVKQA</sequence>
<dbReference type="Pfam" id="PF02690">
    <property type="entry name" value="Na_Pi_cotrans"/>
    <property type="match status" value="1"/>
</dbReference>
<name>A0A1E3GW77_9GAMM</name>
<dbReference type="AlphaFoldDB" id="A0A1E3GW77"/>
<feature type="transmembrane region" description="Helical" evidence="6">
    <location>
        <begin position="85"/>
        <end position="106"/>
    </location>
</feature>